<dbReference type="PRINTS" id="PR00320">
    <property type="entry name" value="GPROTEINBRPT"/>
</dbReference>
<dbReference type="Pfam" id="PF00400">
    <property type="entry name" value="WD40"/>
    <property type="match status" value="11"/>
</dbReference>
<feature type="repeat" description="WD" evidence="4">
    <location>
        <begin position="309"/>
        <end position="350"/>
    </location>
</feature>
<organism evidence="6 7">
    <name type="scientific">Candidatus Lambdaproteobacteria bacterium RIFOXYD2_FULL_56_26</name>
    <dbReference type="NCBI Taxonomy" id="1817773"/>
    <lineage>
        <taxon>Bacteria</taxon>
        <taxon>Pseudomonadati</taxon>
        <taxon>Pseudomonadota</taxon>
        <taxon>Candidatus Lambdaproteobacteria</taxon>
    </lineage>
</organism>
<dbReference type="CDD" id="cd00200">
    <property type="entry name" value="WD40"/>
    <property type="match status" value="2"/>
</dbReference>
<dbReference type="InterPro" id="IPR051983">
    <property type="entry name" value="WSB_SOCS-box_domain"/>
</dbReference>
<comment type="caution">
    <text evidence="6">The sequence shown here is derived from an EMBL/GenBank/DDBJ whole genome shotgun (WGS) entry which is preliminary data.</text>
</comment>
<dbReference type="PANTHER" id="PTHR15622">
    <property type="entry name" value="WD40 REPEAT PROTEIN"/>
    <property type="match status" value="1"/>
</dbReference>
<dbReference type="Gene3D" id="2.130.10.10">
    <property type="entry name" value="YVTN repeat-like/Quinoprotein amine dehydrogenase"/>
    <property type="match status" value="3"/>
</dbReference>
<dbReference type="SMART" id="SM00320">
    <property type="entry name" value="WD40"/>
    <property type="match status" value="13"/>
</dbReference>
<evidence type="ECO:0000256" key="4">
    <source>
        <dbReference type="PROSITE-ProRule" id="PRU00221"/>
    </source>
</evidence>
<dbReference type="InterPro" id="IPR020472">
    <property type="entry name" value="WD40_PAC1"/>
</dbReference>
<dbReference type="InterPro" id="IPR015943">
    <property type="entry name" value="WD40/YVTN_repeat-like_dom_sf"/>
</dbReference>
<feature type="repeat" description="WD" evidence="4">
    <location>
        <begin position="183"/>
        <end position="224"/>
    </location>
</feature>
<feature type="compositionally biased region" description="Basic and acidic residues" evidence="5">
    <location>
        <begin position="632"/>
        <end position="643"/>
    </location>
</feature>
<evidence type="ECO:0000256" key="2">
    <source>
        <dbReference type="ARBA" id="ARBA00022737"/>
    </source>
</evidence>
<dbReference type="AlphaFoldDB" id="A0A1F6H3G7"/>
<dbReference type="PROSITE" id="PS50082">
    <property type="entry name" value="WD_REPEATS_2"/>
    <property type="match status" value="10"/>
</dbReference>
<feature type="repeat" description="WD" evidence="4">
    <location>
        <begin position="520"/>
        <end position="561"/>
    </location>
</feature>
<protein>
    <submittedName>
        <fullName evidence="6">Uncharacterized protein</fullName>
    </submittedName>
</protein>
<feature type="repeat" description="WD" evidence="4">
    <location>
        <begin position="69"/>
        <end position="98"/>
    </location>
</feature>
<feature type="repeat" description="WD" evidence="4">
    <location>
        <begin position="99"/>
        <end position="140"/>
    </location>
</feature>
<dbReference type="PANTHER" id="PTHR15622:SF2">
    <property type="entry name" value="U4_U6 SMALL NUCLEAR RIBONUCLEOPROTEIN PRP4"/>
    <property type="match status" value="1"/>
</dbReference>
<dbReference type="Proteomes" id="UP000177583">
    <property type="component" value="Unassembled WGS sequence"/>
</dbReference>
<dbReference type="EMBL" id="MFNF01000001">
    <property type="protein sequence ID" value="OGH04912.1"/>
    <property type="molecule type" value="Genomic_DNA"/>
</dbReference>
<keyword evidence="1 4" id="KW-0853">WD repeat</keyword>
<dbReference type="SUPFAM" id="SSF50978">
    <property type="entry name" value="WD40 repeat-like"/>
    <property type="match status" value="2"/>
</dbReference>
<evidence type="ECO:0000256" key="1">
    <source>
        <dbReference type="ARBA" id="ARBA00022574"/>
    </source>
</evidence>
<evidence type="ECO:0000256" key="5">
    <source>
        <dbReference type="SAM" id="MobiDB-lite"/>
    </source>
</evidence>
<dbReference type="InterPro" id="IPR036322">
    <property type="entry name" value="WD40_repeat_dom_sf"/>
</dbReference>
<feature type="region of interest" description="Disordered" evidence="5">
    <location>
        <begin position="611"/>
        <end position="643"/>
    </location>
</feature>
<feature type="repeat" description="WD" evidence="4">
    <location>
        <begin position="436"/>
        <end position="477"/>
    </location>
</feature>
<feature type="repeat" description="WD" evidence="4">
    <location>
        <begin position="225"/>
        <end position="266"/>
    </location>
</feature>
<feature type="repeat" description="WD" evidence="4">
    <location>
        <begin position="478"/>
        <end position="519"/>
    </location>
</feature>
<dbReference type="InterPro" id="IPR001680">
    <property type="entry name" value="WD40_rpt"/>
</dbReference>
<dbReference type="InterPro" id="IPR019775">
    <property type="entry name" value="WD40_repeat_CS"/>
</dbReference>
<keyword evidence="2" id="KW-0677">Repeat</keyword>
<keyword evidence="3" id="KW-0833">Ubl conjugation pathway</keyword>
<evidence type="ECO:0000313" key="6">
    <source>
        <dbReference type="EMBL" id="OGH04912.1"/>
    </source>
</evidence>
<feature type="repeat" description="WD" evidence="4">
    <location>
        <begin position="359"/>
        <end position="393"/>
    </location>
</feature>
<feature type="repeat" description="WD" evidence="4">
    <location>
        <begin position="394"/>
        <end position="435"/>
    </location>
</feature>
<accession>A0A1F6H3G7</accession>
<proteinExistence type="predicted"/>
<evidence type="ECO:0000256" key="3">
    <source>
        <dbReference type="ARBA" id="ARBA00022786"/>
    </source>
</evidence>
<dbReference type="PROSITE" id="PS50294">
    <property type="entry name" value="WD_REPEATS_REGION"/>
    <property type="match status" value="6"/>
</dbReference>
<name>A0A1F6H3G7_9PROT</name>
<evidence type="ECO:0000313" key="7">
    <source>
        <dbReference type="Proteomes" id="UP000177583"/>
    </source>
</evidence>
<reference evidence="6 7" key="1">
    <citation type="journal article" date="2016" name="Nat. Commun.">
        <title>Thousands of microbial genomes shed light on interconnected biogeochemical processes in an aquifer system.</title>
        <authorList>
            <person name="Anantharaman K."/>
            <person name="Brown C.T."/>
            <person name="Hug L.A."/>
            <person name="Sharon I."/>
            <person name="Castelle C.J."/>
            <person name="Probst A.J."/>
            <person name="Thomas B.C."/>
            <person name="Singh A."/>
            <person name="Wilkins M.J."/>
            <person name="Karaoz U."/>
            <person name="Brodie E.L."/>
            <person name="Williams K.H."/>
            <person name="Hubbard S.S."/>
            <person name="Banfield J.F."/>
        </authorList>
    </citation>
    <scope>NUCLEOTIDE SEQUENCE [LARGE SCALE GENOMIC DNA]</scope>
</reference>
<dbReference type="GO" id="GO:0000209">
    <property type="term" value="P:protein polyubiquitination"/>
    <property type="evidence" value="ECO:0007669"/>
    <property type="project" value="TreeGrafter"/>
</dbReference>
<dbReference type="PROSITE" id="PS00678">
    <property type="entry name" value="WD_REPEATS_1"/>
    <property type="match status" value="4"/>
</dbReference>
<sequence length="940" mass="104144">MGAWGKESFIVHQSYIGPKGKIFSGTLSPDGKYVVIIDKSQTLRVWRYSNGRPLKAIKTGTHRPLVGIFHPSRNLYFTGGQDGKIEVWDIARGIKVQSLSGQAGPVEALAISKDGELLLSGGRDKLILLWRLDRYKVSKKITEISGQVVSLDFHPNNKTIAWANGAGEVKVWDTDAGVLLGAHKLHGRFVSQVLFHPQGQHIASAGADNSVIFWDYKTKKTAKKIEGHQKPVTGISFNLRGEEMVSCSLDGTIKVWDLRKDKVTEDLNLVEKPVTGCIYGNNAKSILGVFENTYVRGWNLGENGFVASLDGHKKAIAALDTSKTGYFLLSLSIDNQLKLWDLQSSRLVKDIVLPPEHKVESLRFSPDGSQFATGGNNGDTKIWSRSSGKVLVELSGHKGKITSLDFSPTEKFLVTAGADKQLILWDLTTKRPVFQREIHNGQINMVRYSPDGDWIGTGSADKTAKVFRAFDQQMMYTFSDAERGIRAIAFSPLKDYFATASDDNTLRLYEMGNGQAKEPLKGHEFIISDIAFSPNGKALVSASRDKTVRLWDVRGSKFIRTLIGQEDQITAISESPDGKFLSIGNQNGSISLIRLPKDIFEGKGVLPSEKEAEEVPLVVPTGPEASAEENQEPEKPPAREYSDKDIMEEQAGNSRDTVFDAPVVAVDEELLALKARLNSLLMEKNVCKLHDDIESVALKVLARSPEDQAAYYGLIQVYGLNQDLQAVFLLAKIGAAAKLDQETYKFANPDTVNLFFKTWVDSVFNLSVAEGAEVNLEFIDCNNDIQKGSMPKNLLYFELPVETVETLINNGVSLDFRAFADLGRQSDTFRNRLFGLVEAVDAGETRIDTAILGQYAPKTHESGFGTLKLDMTGVEQFSTGTKRVTFLVKRQSKNWQTFMTDTDRKKTLILLKGEYYLKVNDRVKSAFEVKAGEEITEKIQ</sequence>
<gene>
    <name evidence="6" type="ORF">A2557_08020</name>
</gene>